<reference evidence="1 2" key="1">
    <citation type="journal article" date="2011" name="Science">
        <title>The ecoresponsive genome of Daphnia pulex.</title>
        <authorList>
            <person name="Colbourne J.K."/>
            <person name="Pfrender M.E."/>
            <person name="Gilbert D."/>
            <person name="Thomas W.K."/>
            <person name="Tucker A."/>
            <person name="Oakley T.H."/>
            <person name="Tokishita S."/>
            <person name="Aerts A."/>
            <person name="Arnold G.J."/>
            <person name="Basu M.K."/>
            <person name="Bauer D.J."/>
            <person name="Caceres C.E."/>
            <person name="Carmel L."/>
            <person name="Casola C."/>
            <person name="Choi J.H."/>
            <person name="Detter J.C."/>
            <person name="Dong Q."/>
            <person name="Dusheyko S."/>
            <person name="Eads B.D."/>
            <person name="Frohlich T."/>
            <person name="Geiler-Samerotte K.A."/>
            <person name="Gerlach D."/>
            <person name="Hatcher P."/>
            <person name="Jogdeo S."/>
            <person name="Krijgsveld J."/>
            <person name="Kriventseva E.V."/>
            <person name="Kultz D."/>
            <person name="Laforsch C."/>
            <person name="Lindquist E."/>
            <person name="Lopez J."/>
            <person name="Manak J.R."/>
            <person name="Muller J."/>
            <person name="Pangilinan J."/>
            <person name="Patwardhan R.P."/>
            <person name="Pitluck S."/>
            <person name="Pritham E.J."/>
            <person name="Rechtsteiner A."/>
            <person name="Rho M."/>
            <person name="Rogozin I.B."/>
            <person name="Sakarya O."/>
            <person name="Salamov A."/>
            <person name="Schaack S."/>
            <person name="Shapiro H."/>
            <person name="Shiga Y."/>
            <person name="Skalitzky C."/>
            <person name="Smith Z."/>
            <person name="Souvorov A."/>
            <person name="Sung W."/>
            <person name="Tang Z."/>
            <person name="Tsuchiya D."/>
            <person name="Tu H."/>
            <person name="Vos H."/>
            <person name="Wang M."/>
            <person name="Wolf Y.I."/>
            <person name="Yamagata H."/>
            <person name="Yamada T."/>
            <person name="Ye Y."/>
            <person name="Shaw J.R."/>
            <person name="Andrews J."/>
            <person name="Crease T.J."/>
            <person name="Tang H."/>
            <person name="Lucas S.M."/>
            <person name="Robertson H.M."/>
            <person name="Bork P."/>
            <person name="Koonin E.V."/>
            <person name="Zdobnov E.M."/>
            <person name="Grigoriev I.V."/>
            <person name="Lynch M."/>
            <person name="Boore J.L."/>
        </authorList>
    </citation>
    <scope>NUCLEOTIDE SEQUENCE [LARGE SCALE GENOMIC DNA]</scope>
</reference>
<dbReference type="InParanoid" id="E9G9F2"/>
<dbReference type="KEGG" id="dpx:DAPPUDRAFT_315329"/>
<evidence type="ECO:0000313" key="1">
    <source>
        <dbReference type="EMBL" id="EFX83885.1"/>
    </source>
</evidence>
<dbReference type="HOGENOM" id="CLU_1429342_0_0_1"/>
<protein>
    <submittedName>
        <fullName evidence="1">Uncharacterized protein</fullName>
    </submittedName>
</protein>
<dbReference type="Proteomes" id="UP000000305">
    <property type="component" value="Unassembled WGS sequence"/>
</dbReference>
<dbReference type="AlphaFoldDB" id="E9G9F2"/>
<accession>E9G9F2</accession>
<name>E9G9F2_DAPPU</name>
<organism evidence="1 2">
    <name type="scientific">Daphnia pulex</name>
    <name type="common">Water flea</name>
    <dbReference type="NCBI Taxonomy" id="6669"/>
    <lineage>
        <taxon>Eukaryota</taxon>
        <taxon>Metazoa</taxon>
        <taxon>Ecdysozoa</taxon>
        <taxon>Arthropoda</taxon>
        <taxon>Crustacea</taxon>
        <taxon>Branchiopoda</taxon>
        <taxon>Diplostraca</taxon>
        <taxon>Cladocera</taxon>
        <taxon>Anomopoda</taxon>
        <taxon>Daphniidae</taxon>
        <taxon>Daphnia</taxon>
    </lineage>
</organism>
<proteinExistence type="predicted"/>
<gene>
    <name evidence="1" type="ORF">DAPPUDRAFT_315329</name>
</gene>
<sequence>MTSNACPSREIWQIPQSGGHYNSPTTFCMGSVKLNNSYSMNGEQRLADDECFTWPGGLYIGDRPTEVPTLTEIVVLPIFECAYTLEVNLEKSFLQLSWILRMNLKTQMEMLISNWIKTPPISNDKIIGSCKKCQKYIERKSIKKNLGDSTESQKLWLPGKKDSKLDFTSAKKPSRLSRFPQNKIDHLIMN</sequence>
<evidence type="ECO:0000313" key="2">
    <source>
        <dbReference type="Proteomes" id="UP000000305"/>
    </source>
</evidence>
<dbReference type="EMBL" id="GL732536">
    <property type="protein sequence ID" value="EFX83885.1"/>
    <property type="molecule type" value="Genomic_DNA"/>
</dbReference>
<keyword evidence="2" id="KW-1185">Reference proteome</keyword>